<keyword evidence="14" id="KW-1185">Reference proteome</keyword>
<organism evidence="13 14">
    <name type="scientific">Nocardiopsis metallicus</name>
    <dbReference type="NCBI Taxonomy" id="179819"/>
    <lineage>
        <taxon>Bacteria</taxon>
        <taxon>Bacillati</taxon>
        <taxon>Actinomycetota</taxon>
        <taxon>Actinomycetes</taxon>
        <taxon>Streptosporangiales</taxon>
        <taxon>Nocardiopsidaceae</taxon>
        <taxon>Nocardiopsis</taxon>
    </lineage>
</organism>
<feature type="transmembrane region" description="Helical" evidence="9">
    <location>
        <begin position="114"/>
        <end position="138"/>
    </location>
</feature>
<evidence type="ECO:0000256" key="9">
    <source>
        <dbReference type="SAM" id="Phobius"/>
    </source>
</evidence>
<dbReference type="PANTHER" id="PTHR24421:SF10">
    <property type="entry name" value="NITRATE_NITRITE SENSOR PROTEIN NARQ"/>
    <property type="match status" value="1"/>
</dbReference>
<dbReference type="Pfam" id="PF13796">
    <property type="entry name" value="Sensor"/>
    <property type="match status" value="1"/>
</dbReference>
<keyword evidence="6 13" id="KW-0418">Kinase</keyword>
<dbReference type="Pfam" id="PF07730">
    <property type="entry name" value="HisKA_3"/>
    <property type="match status" value="1"/>
</dbReference>
<dbReference type="PANTHER" id="PTHR24421">
    <property type="entry name" value="NITRATE/NITRITE SENSOR PROTEIN NARX-RELATED"/>
    <property type="match status" value="1"/>
</dbReference>
<evidence type="ECO:0000259" key="10">
    <source>
        <dbReference type="Pfam" id="PF02518"/>
    </source>
</evidence>
<dbReference type="EMBL" id="JACHDO010000001">
    <property type="protein sequence ID" value="MBB5490463.1"/>
    <property type="molecule type" value="Genomic_DNA"/>
</dbReference>
<dbReference type="EC" id="2.7.13.3" evidence="2"/>
<sequence length="422" mass="45491">MATASPKAGPLTALAYTLLLVSQNIAAFLLLPLVLASAILTLIWVGLPFTILTATTLRTIANAQRSTLTRINPQQPVPAAYRPLPPTGVHTRVRIILTDPATWRDLLWFTSAPLLTFLALLPLTLYAHALFQTAYALYLWRHIPDLYGLITPQTPTQALLVLPLALITFLIAHTLHPLTTTAHHTLARLILAPSEKARLTARVAHLATSRADTIDTQAAEIRRIERDLHDGAQARLVALGMDLGMAEHIVDTNPQAAKQMLAQARETTRQALIELRDLVRGIHPPVLVERGLDGAVRALALTHHLPITVTTHLTGRPGDPVESAAYFAIAELLTNTAKHAQATHAWVHINHGRQRLVITVTDNGQGGARPTPESGLTGIASRLDAFDGTMNITSPKGGPTIVTLEIPCALSSPKTLPSSATD</sequence>
<dbReference type="Proteomes" id="UP000579647">
    <property type="component" value="Unassembled WGS sequence"/>
</dbReference>
<evidence type="ECO:0000256" key="7">
    <source>
        <dbReference type="ARBA" id="ARBA00022840"/>
    </source>
</evidence>
<dbReference type="InterPro" id="IPR003594">
    <property type="entry name" value="HATPase_dom"/>
</dbReference>
<proteinExistence type="predicted"/>
<evidence type="ECO:0000259" key="11">
    <source>
        <dbReference type="Pfam" id="PF07730"/>
    </source>
</evidence>
<feature type="domain" description="Putative sensor" evidence="12">
    <location>
        <begin position="26"/>
        <end position="191"/>
    </location>
</feature>
<dbReference type="GO" id="GO:0000155">
    <property type="term" value="F:phosphorelay sensor kinase activity"/>
    <property type="evidence" value="ECO:0007669"/>
    <property type="project" value="InterPro"/>
</dbReference>
<evidence type="ECO:0000256" key="4">
    <source>
        <dbReference type="ARBA" id="ARBA00022679"/>
    </source>
</evidence>
<keyword evidence="5" id="KW-0547">Nucleotide-binding</keyword>
<evidence type="ECO:0000256" key="3">
    <source>
        <dbReference type="ARBA" id="ARBA00022553"/>
    </source>
</evidence>
<accession>A0A840W549</accession>
<dbReference type="Pfam" id="PF02518">
    <property type="entry name" value="HATPase_c"/>
    <property type="match status" value="1"/>
</dbReference>
<dbReference type="AlphaFoldDB" id="A0A840W549"/>
<dbReference type="Gene3D" id="1.20.5.1930">
    <property type="match status" value="1"/>
</dbReference>
<keyword evidence="7" id="KW-0067">ATP-binding</keyword>
<dbReference type="CDD" id="cd16917">
    <property type="entry name" value="HATPase_UhpB-NarQ-NarX-like"/>
    <property type="match status" value="1"/>
</dbReference>
<feature type="domain" description="Signal transduction histidine kinase subgroup 3 dimerisation and phosphoacceptor" evidence="11">
    <location>
        <begin position="222"/>
        <end position="287"/>
    </location>
</feature>
<evidence type="ECO:0000259" key="12">
    <source>
        <dbReference type="Pfam" id="PF13796"/>
    </source>
</evidence>
<keyword evidence="9" id="KW-1133">Transmembrane helix</keyword>
<gene>
    <name evidence="13" type="ORF">HNR07_001600</name>
</gene>
<dbReference type="InterPro" id="IPR036890">
    <property type="entry name" value="HATPase_C_sf"/>
</dbReference>
<keyword evidence="8" id="KW-0902">Two-component regulatory system</keyword>
<dbReference type="GO" id="GO:0005524">
    <property type="term" value="F:ATP binding"/>
    <property type="evidence" value="ECO:0007669"/>
    <property type="project" value="UniProtKB-KW"/>
</dbReference>
<keyword evidence="9" id="KW-0472">Membrane</keyword>
<protein>
    <recommendedName>
        <fullName evidence="2">histidine kinase</fullName>
        <ecNumber evidence="2">2.7.13.3</ecNumber>
    </recommendedName>
</protein>
<feature type="domain" description="Histidine kinase/HSP90-like ATPase" evidence="10">
    <location>
        <begin position="324"/>
        <end position="408"/>
    </location>
</feature>
<evidence type="ECO:0000313" key="13">
    <source>
        <dbReference type="EMBL" id="MBB5490463.1"/>
    </source>
</evidence>
<evidence type="ECO:0000256" key="1">
    <source>
        <dbReference type="ARBA" id="ARBA00000085"/>
    </source>
</evidence>
<comment type="caution">
    <text evidence="13">The sequence shown here is derived from an EMBL/GenBank/DDBJ whole genome shotgun (WGS) entry which is preliminary data.</text>
</comment>
<dbReference type="RefSeq" id="WP_184363850.1">
    <property type="nucleotide sequence ID" value="NZ_BAAAKM010000017.1"/>
</dbReference>
<evidence type="ECO:0000256" key="2">
    <source>
        <dbReference type="ARBA" id="ARBA00012438"/>
    </source>
</evidence>
<dbReference type="InterPro" id="IPR025828">
    <property type="entry name" value="Put_sensor_dom"/>
</dbReference>
<name>A0A840W549_9ACTN</name>
<dbReference type="InterPro" id="IPR011712">
    <property type="entry name" value="Sig_transdc_His_kin_sub3_dim/P"/>
</dbReference>
<feature type="transmembrane region" description="Helical" evidence="9">
    <location>
        <begin position="158"/>
        <end position="178"/>
    </location>
</feature>
<keyword evidence="3" id="KW-0597">Phosphoprotein</keyword>
<dbReference type="InterPro" id="IPR050482">
    <property type="entry name" value="Sensor_HK_TwoCompSys"/>
</dbReference>
<reference evidence="13 14" key="1">
    <citation type="submission" date="2020-08" db="EMBL/GenBank/DDBJ databases">
        <title>Sequencing the genomes of 1000 actinobacteria strains.</title>
        <authorList>
            <person name="Klenk H.-P."/>
        </authorList>
    </citation>
    <scope>NUCLEOTIDE SEQUENCE [LARGE SCALE GENOMIC DNA]</scope>
    <source>
        <strain evidence="13 14">DSM 44598</strain>
    </source>
</reference>
<dbReference type="GO" id="GO:0016020">
    <property type="term" value="C:membrane"/>
    <property type="evidence" value="ECO:0007669"/>
    <property type="project" value="InterPro"/>
</dbReference>
<evidence type="ECO:0000256" key="5">
    <source>
        <dbReference type="ARBA" id="ARBA00022741"/>
    </source>
</evidence>
<dbReference type="Gene3D" id="3.30.565.10">
    <property type="entry name" value="Histidine kinase-like ATPase, C-terminal domain"/>
    <property type="match status" value="1"/>
</dbReference>
<keyword evidence="4" id="KW-0808">Transferase</keyword>
<dbReference type="SUPFAM" id="SSF55874">
    <property type="entry name" value="ATPase domain of HSP90 chaperone/DNA topoisomerase II/histidine kinase"/>
    <property type="match status" value="1"/>
</dbReference>
<keyword evidence="9" id="KW-0812">Transmembrane</keyword>
<evidence type="ECO:0000256" key="6">
    <source>
        <dbReference type="ARBA" id="ARBA00022777"/>
    </source>
</evidence>
<comment type="catalytic activity">
    <reaction evidence="1">
        <text>ATP + protein L-histidine = ADP + protein N-phospho-L-histidine.</text>
        <dbReference type="EC" id="2.7.13.3"/>
    </reaction>
</comment>
<evidence type="ECO:0000256" key="8">
    <source>
        <dbReference type="ARBA" id="ARBA00023012"/>
    </source>
</evidence>
<evidence type="ECO:0000313" key="14">
    <source>
        <dbReference type="Proteomes" id="UP000579647"/>
    </source>
</evidence>
<dbReference type="GO" id="GO:0046983">
    <property type="term" value="F:protein dimerization activity"/>
    <property type="evidence" value="ECO:0007669"/>
    <property type="project" value="InterPro"/>
</dbReference>